<dbReference type="GO" id="GO:0018189">
    <property type="term" value="P:pyrroloquinoline quinone biosynthetic process"/>
    <property type="evidence" value="ECO:0007669"/>
    <property type="project" value="UniProtKB-KW"/>
</dbReference>
<keyword evidence="19" id="KW-1185">Reference proteome</keyword>
<keyword evidence="6" id="KW-0479">Metal-binding</keyword>
<dbReference type="Proteomes" id="UP000424872">
    <property type="component" value="Chromosome"/>
</dbReference>
<dbReference type="Pfam" id="PF22456">
    <property type="entry name" value="PqqF-like_C_4"/>
    <property type="match status" value="1"/>
</dbReference>
<accession>A0AAP9KP79</accession>
<reference evidence="18" key="1">
    <citation type="submission" date="2017-11" db="EMBL/GenBank/DDBJ databases">
        <title>Genome sequence of Pantoea sp. MSR2.</title>
        <authorList>
            <person name="Nascimento F.X."/>
        </authorList>
    </citation>
    <scope>NUCLEOTIDE SEQUENCE [LARGE SCALE GENOMIC DNA]</scope>
    <source>
        <strain evidence="18">MSR2</strain>
    </source>
</reference>
<feature type="domain" description="Coenzyme PQQ synthesis protein F N-terminal lobe" evidence="14">
    <location>
        <begin position="246"/>
        <end position="384"/>
    </location>
</feature>
<dbReference type="PANTHER" id="PTHR43690:SF18">
    <property type="entry name" value="INSULIN-DEGRADING ENZYME-RELATED"/>
    <property type="match status" value="1"/>
</dbReference>
<evidence type="ECO:0000259" key="14">
    <source>
        <dbReference type="Pfam" id="PF22454"/>
    </source>
</evidence>
<sequence length="772" mass="85230">MTTRSLTLANGLRCHLHQQPDAHDAAALVQVTAGSLHEPDRWPGLAHLLEHLVFCGSTGIADDQRLMPWVQQQGGQVNATTQLSDSAFFFQVPARALEAGVARLLDMLAAPRLTEEAIRQESAVIDAEYRLLQRHAATLSEAALLDMPDAPARLRRFRVGSQVVFGDNVTDLQQALRAFHQQHYVAESMTLWLQGPQPLVELEQLAQRYGQQLRPGTAPVIALPSPSGGISHRQIQLAGEEAFWLTFILPDSADTLRDNVTLCRQFWLDEAPGSLLAQLRAAGLCENISLQWLWRDSQHSWLALKFTARTLSTRQALCIEAQFRQHLSDLMHTGTPQRHHYQRLAQEDFRQLTPLEQLRGRATGFAPGTAADFGDWLRLLQQCQPRRLLTQVQVDAITRHTQGFDLALADWSAPAKVSASGLPCWFYPLAQPPSLRALPDQSFPMLRVTPVQPQQTLLLRPAFYQPLSDELAGARQQLLRPILAALRHSGGRGSWQQVQGSWQLTLHLPKERDAALAAVQQTVQALHIGVEPQPVNAADGIVIRQLLAALPHQLLTTSAAPGWQAAWSGSDMALAEDIARVLSDLPLAAAAAEPSLTAGVTAIPCSGRDQALLLFMPLIAADDASLAALRMLALIYEPRFFQRLRVEQQIGYVVSARYQRVADVDGILLALQSPDIPWPTLLGHCKRFLRALDVAEVDLAALQPTLRNPLSSVDNATAALRALRQQQGLAELSSDAIDALCLTQLQQLHQRLLRGRRHWRVLVALSQTLNCP</sequence>
<keyword evidence="5" id="KW-0645">Protease</keyword>
<keyword evidence="9" id="KW-0884">PQQ biosynthesis</keyword>
<dbReference type="GO" id="GO:0004222">
    <property type="term" value="F:metalloendopeptidase activity"/>
    <property type="evidence" value="ECO:0007669"/>
    <property type="project" value="InterPro"/>
</dbReference>
<reference evidence="16" key="3">
    <citation type="submission" date="2023-07" db="EMBL/GenBank/DDBJ databases">
        <title>The extreme plant-growth-promoting properties of Pantoea phytobeneficialis PF55 revealed by functional and genomic analysis.</title>
        <authorList>
            <person name="Nascimento F.X."/>
            <person name="Marcio R.J."/>
        </authorList>
    </citation>
    <scope>NUCLEOTIDE SEQUENCE</scope>
    <source>
        <strain evidence="16">PF55</strain>
    </source>
</reference>
<feature type="domain" description="Coenzyme PQQ synthesis protein F-like C-terminal lobe" evidence="15">
    <location>
        <begin position="631"/>
        <end position="698"/>
    </location>
</feature>
<evidence type="ECO:0000256" key="8">
    <source>
        <dbReference type="ARBA" id="ARBA00022833"/>
    </source>
</evidence>
<dbReference type="Proteomes" id="UP001171299">
    <property type="component" value="Unassembled WGS sequence"/>
</dbReference>
<evidence type="ECO:0000256" key="12">
    <source>
        <dbReference type="ARBA" id="ARBA00030977"/>
    </source>
</evidence>
<evidence type="ECO:0000313" key="19">
    <source>
        <dbReference type="Proteomes" id="UP001171299"/>
    </source>
</evidence>
<dbReference type="RefSeq" id="WP_208725391.1">
    <property type="nucleotide sequence ID" value="NZ_CP024636.1"/>
</dbReference>
<dbReference type="SUPFAM" id="SSF63411">
    <property type="entry name" value="LuxS/MPP-like metallohydrolase"/>
    <property type="match status" value="2"/>
</dbReference>
<dbReference type="InterPro" id="IPR011844">
    <property type="entry name" value="PQQ_synth_PqqF"/>
</dbReference>
<evidence type="ECO:0000313" key="17">
    <source>
        <dbReference type="EMBL" id="QGR06629.1"/>
    </source>
</evidence>
<evidence type="ECO:0000256" key="11">
    <source>
        <dbReference type="ARBA" id="ARBA00024932"/>
    </source>
</evidence>
<dbReference type="KEGG" id="ppho:CTZ24_09485"/>
<comment type="pathway">
    <text evidence="2">Cofactor biosynthesis; pyrroloquinoline quinone biosynthesis.</text>
</comment>
<dbReference type="GO" id="GO:0008270">
    <property type="term" value="F:zinc ion binding"/>
    <property type="evidence" value="ECO:0007669"/>
    <property type="project" value="InterPro"/>
</dbReference>
<comment type="cofactor">
    <cofactor evidence="1">
        <name>Zn(2+)</name>
        <dbReference type="ChEBI" id="CHEBI:29105"/>
    </cofactor>
</comment>
<feature type="domain" description="Peptidase M16 N-terminal" evidence="13">
    <location>
        <begin position="16"/>
        <end position="139"/>
    </location>
</feature>
<keyword evidence="10" id="KW-0482">Metalloprotease</keyword>
<organism evidence="17 18">
    <name type="scientific">Pantoea phytobeneficialis</name>
    <dbReference type="NCBI Taxonomy" id="2052056"/>
    <lineage>
        <taxon>Bacteria</taxon>
        <taxon>Pseudomonadati</taxon>
        <taxon>Pseudomonadota</taxon>
        <taxon>Gammaproteobacteria</taxon>
        <taxon>Enterobacterales</taxon>
        <taxon>Erwiniaceae</taxon>
        <taxon>Pantoea</taxon>
    </lineage>
</organism>
<dbReference type="InterPro" id="IPR054734">
    <property type="entry name" value="PqqF-like_C_4"/>
</dbReference>
<dbReference type="Pfam" id="PF00675">
    <property type="entry name" value="Peptidase_M16"/>
    <property type="match status" value="1"/>
</dbReference>
<evidence type="ECO:0000313" key="18">
    <source>
        <dbReference type="Proteomes" id="UP000424872"/>
    </source>
</evidence>
<dbReference type="AlphaFoldDB" id="A0AAP9KP79"/>
<comment type="similarity">
    <text evidence="3">Belongs to the peptidase M16 family.</text>
</comment>
<dbReference type="InterPro" id="IPR050626">
    <property type="entry name" value="Peptidase_M16"/>
</dbReference>
<evidence type="ECO:0000256" key="1">
    <source>
        <dbReference type="ARBA" id="ARBA00001947"/>
    </source>
</evidence>
<evidence type="ECO:0000259" key="15">
    <source>
        <dbReference type="Pfam" id="PF22456"/>
    </source>
</evidence>
<dbReference type="PROSITE" id="PS00143">
    <property type="entry name" value="INSULINASE"/>
    <property type="match status" value="1"/>
</dbReference>
<evidence type="ECO:0000256" key="10">
    <source>
        <dbReference type="ARBA" id="ARBA00023049"/>
    </source>
</evidence>
<dbReference type="Gene3D" id="3.30.830.10">
    <property type="entry name" value="Metalloenzyme, LuxS/M16 peptidase-like"/>
    <property type="match status" value="2"/>
</dbReference>
<dbReference type="InterPro" id="IPR054740">
    <property type="entry name" value="PqqF_N_2"/>
</dbReference>
<comment type="function">
    <text evidence="11">Required for coenzyme pyrroloquinoline quinone (PQQ) biosynthesis. It is thought that this protein is a protease that cleaves peptides bond in a small peptide (gene pqqA), providing the glutamate and tyrosine residues which are necessary for the synthesis of PQQ.</text>
</comment>
<evidence type="ECO:0000256" key="5">
    <source>
        <dbReference type="ARBA" id="ARBA00022670"/>
    </source>
</evidence>
<keyword evidence="8" id="KW-0862">Zinc</keyword>
<dbReference type="NCBIfam" id="TIGR02110">
    <property type="entry name" value="PQQ_syn_pqqF"/>
    <property type="match status" value="1"/>
</dbReference>
<evidence type="ECO:0000256" key="2">
    <source>
        <dbReference type="ARBA" id="ARBA00004886"/>
    </source>
</evidence>
<evidence type="ECO:0000256" key="4">
    <source>
        <dbReference type="ARBA" id="ARBA00015088"/>
    </source>
</evidence>
<dbReference type="EMBL" id="CP024636">
    <property type="protein sequence ID" value="QGR06629.1"/>
    <property type="molecule type" value="Genomic_DNA"/>
</dbReference>
<evidence type="ECO:0000259" key="13">
    <source>
        <dbReference type="Pfam" id="PF00675"/>
    </source>
</evidence>
<dbReference type="GO" id="GO:0006508">
    <property type="term" value="P:proteolysis"/>
    <property type="evidence" value="ECO:0007669"/>
    <property type="project" value="UniProtKB-KW"/>
</dbReference>
<name>A0AAP9KP79_9GAMM</name>
<evidence type="ECO:0000256" key="7">
    <source>
        <dbReference type="ARBA" id="ARBA00022801"/>
    </source>
</evidence>
<dbReference type="EMBL" id="JAUOOM010000004">
    <property type="protein sequence ID" value="MDO6406054.1"/>
    <property type="molecule type" value="Genomic_DNA"/>
</dbReference>
<dbReference type="InterPro" id="IPR011249">
    <property type="entry name" value="Metalloenz_LuxS/M16"/>
</dbReference>
<protein>
    <recommendedName>
        <fullName evidence="4">Coenzyme PQQ synthesis protein F</fullName>
    </recommendedName>
    <alternativeName>
        <fullName evidence="12">Pyrroloquinoline quinone biosynthesis protein F</fullName>
    </alternativeName>
</protein>
<evidence type="ECO:0000256" key="6">
    <source>
        <dbReference type="ARBA" id="ARBA00022723"/>
    </source>
</evidence>
<evidence type="ECO:0000256" key="3">
    <source>
        <dbReference type="ARBA" id="ARBA00007261"/>
    </source>
</evidence>
<gene>
    <name evidence="17" type="primary">pqqF</name>
    <name evidence="17" type="ORF">CTZ24_09485</name>
    <name evidence="16" type="ORF">Q3404_05635</name>
</gene>
<dbReference type="InterPro" id="IPR001431">
    <property type="entry name" value="Pept_M16_Zn_BS"/>
</dbReference>
<keyword evidence="7 16" id="KW-0378">Hydrolase</keyword>
<dbReference type="InterPro" id="IPR011765">
    <property type="entry name" value="Pept_M16_N"/>
</dbReference>
<proteinExistence type="inferred from homology"/>
<dbReference type="PANTHER" id="PTHR43690">
    <property type="entry name" value="NARDILYSIN"/>
    <property type="match status" value="1"/>
</dbReference>
<evidence type="ECO:0000313" key="16">
    <source>
        <dbReference type="EMBL" id="MDO6406054.1"/>
    </source>
</evidence>
<dbReference type="Pfam" id="PF22454">
    <property type="entry name" value="PQQ_syn_pqqF_N_2"/>
    <property type="match status" value="1"/>
</dbReference>
<evidence type="ECO:0000256" key="9">
    <source>
        <dbReference type="ARBA" id="ARBA00022905"/>
    </source>
</evidence>
<reference evidence="17" key="2">
    <citation type="journal article" date="2020" name="Environ. Microbiol.">
        <title>The extreme plant-growth-promoting properties of Pantoea phytobeneficialis MSR2 revealed by functional and genomic analysis.</title>
        <authorList>
            <person name="Nascimento F.X."/>
            <person name="Hernandez A.G."/>
            <person name="Glick B.R."/>
            <person name="Rossi M.J."/>
        </authorList>
    </citation>
    <scope>NUCLEOTIDE SEQUENCE</scope>
    <source>
        <strain evidence="17">MSR2</strain>
    </source>
</reference>